<dbReference type="Proteomes" id="UP001501243">
    <property type="component" value="Unassembled WGS sequence"/>
</dbReference>
<dbReference type="EMBL" id="BAABGQ010000006">
    <property type="protein sequence ID" value="GAA4500039.1"/>
    <property type="molecule type" value="Genomic_DNA"/>
</dbReference>
<dbReference type="InterPro" id="IPR000182">
    <property type="entry name" value="GNAT_dom"/>
</dbReference>
<reference evidence="3" key="1">
    <citation type="journal article" date="2019" name="Int. J. Syst. Evol. Microbiol.">
        <title>The Global Catalogue of Microorganisms (GCM) 10K type strain sequencing project: providing services to taxonomists for standard genome sequencing and annotation.</title>
        <authorList>
            <consortium name="The Broad Institute Genomics Platform"/>
            <consortium name="The Broad Institute Genome Sequencing Center for Infectious Disease"/>
            <person name="Wu L."/>
            <person name="Ma J."/>
        </authorList>
    </citation>
    <scope>NUCLEOTIDE SEQUENCE [LARGE SCALE GENOMIC DNA]</scope>
    <source>
        <strain evidence="3">JCM 17841</strain>
    </source>
</reference>
<dbReference type="GO" id="GO:0005840">
    <property type="term" value="C:ribosome"/>
    <property type="evidence" value="ECO:0007669"/>
    <property type="project" value="UniProtKB-KW"/>
</dbReference>
<dbReference type="PANTHER" id="PTHR43792">
    <property type="entry name" value="GNAT FAMILY, PUTATIVE (AFU_ORTHOLOGUE AFUA_3G00765)-RELATED-RELATED"/>
    <property type="match status" value="1"/>
</dbReference>
<comment type="caution">
    <text evidence="2">The sequence shown here is derived from an EMBL/GenBank/DDBJ whole genome shotgun (WGS) entry which is preliminary data.</text>
</comment>
<keyword evidence="2" id="KW-0689">Ribosomal protein</keyword>
<keyword evidence="2" id="KW-0687">Ribonucleoprotein</keyword>
<dbReference type="RefSeq" id="WP_208131318.1">
    <property type="nucleotide sequence ID" value="NZ_BAABGQ010000006.1"/>
</dbReference>
<dbReference type="Gene3D" id="3.40.630.30">
    <property type="match status" value="1"/>
</dbReference>
<gene>
    <name evidence="2" type="primary">rimJ</name>
    <name evidence="2" type="ORF">GCM10023172_19650</name>
</gene>
<dbReference type="Pfam" id="PF13302">
    <property type="entry name" value="Acetyltransf_3"/>
    <property type="match status" value="1"/>
</dbReference>
<keyword evidence="3" id="KW-1185">Reference proteome</keyword>
<evidence type="ECO:0000259" key="1">
    <source>
        <dbReference type="PROSITE" id="PS51186"/>
    </source>
</evidence>
<evidence type="ECO:0000313" key="3">
    <source>
        <dbReference type="Proteomes" id="UP001501243"/>
    </source>
</evidence>
<dbReference type="SUPFAM" id="SSF55729">
    <property type="entry name" value="Acyl-CoA N-acyltransferases (Nat)"/>
    <property type="match status" value="1"/>
</dbReference>
<proteinExistence type="predicted"/>
<dbReference type="InterPro" id="IPR051531">
    <property type="entry name" value="N-acetyltransferase"/>
</dbReference>
<accession>A0ABP8QA38</accession>
<dbReference type="PROSITE" id="PS51186">
    <property type="entry name" value="GNAT"/>
    <property type="match status" value="1"/>
</dbReference>
<dbReference type="InterPro" id="IPR016181">
    <property type="entry name" value="Acyl_CoA_acyltransferase"/>
</dbReference>
<evidence type="ECO:0000313" key="2">
    <source>
        <dbReference type="EMBL" id="GAA4500039.1"/>
    </source>
</evidence>
<feature type="domain" description="N-acetyltransferase" evidence="1">
    <location>
        <begin position="7"/>
        <end position="173"/>
    </location>
</feature>
<sequence>MLETTRLLLRPYEPADAEAFFALLDRSRARLQFSFPDRLRAVPTLAAATTQLASFADDWRTGRFYVLGIWLRDTGAYIGDICLMPQRNGQAEIGYYLAAEAEGHGYAREALAAMCRFGFGRPVDAQRLLIRCFADNKKAQAVARALGFTPQGPEKLEQPAWLRLSFWDSRPPQPPILHFVRHWAAGD</sequence>
<dbReference type="PANTHER" id="PTHR43792:SF1">
    <property type="entry name" value="N-ACETYLTRANSFERASE DOMAIN-CONTAINING PROTEIN"/>
    <property type="match status" value="1"/>
</dbReference>
<name>A0ABP8QA38_9BACT</name>
<organism evidence="2 3">
    <name type="scientific">Hymenobacter ginsengisoli</name>
    <dbReference type="NCBI Taxonomy" id="1051626"/>
    <lineage>
        <taxon>Bacteria</taxon>
        <taxon>Pseudomonadati</taxon>
        <taxon>Bacteroidota</taxon>
        <taxon>Cytophagia</taxon>
        <taxon>Cytophagales</taxon>
        <taxon>Hymenobacteraceae</taxon>
        <taxon>Hymenobacter</taxon>
    </lineage>
</organism>
<protein>
    <submittedName>
        <fullName evidence="2">Ribosomal protein S5-alanine N-acetyltransferase</fullName>
    </submittedName>
</protein>